<reference evidence="2" key="1">
    <citation type="submission" date="2017-02" db="EMBL/GenBank/DDBJ databases">
        <title>Natronthermophilus aegyptiacus gen. nov.,sp. nov., an aerobic, extremely halophilic alkalithermophilic archaeon isolated from the athalassohaline Wadi An Natrun, Egypt.</title>
        <authorList>
            <person name="Zhao B."/>
        </authorList>
    </citation>
    <scope>NUCLEOTIDE SEQUENCE [LARGE SCALE GENOMIC DNA]</scope>
    <source>
        <strain evidence="2">JW/NM-HA 15</strain>
    </source>
</reference>
<dbReference type="AlphaFoldDB" id="A0A2Z2HRT6"/>
<dbReference type="KEGG" id="naj:B1756_09305"/>
<name>A0A2Z2HRT6_9EURY</name>
<proteinExistence type="predicted"/>
<protein>
    <submittedName>
        <fullName evidence="1">Uncharacterized protein</fullName>
    </submittedName>
</protein>
<dbReference type="EMBL" id="CP019893">
    <property type="protein sequence ID" value="ARS89906.1"/>
    <property type="molecule type" value="Genomic_DNA"/>
</dbReference>
<dbReference type="GeneID" id="32894275"/>
<organism evidence="1 2">
    <name type="scientific">Natrarchaeobaculum aegyptiacum</name>
    <dbReference type="NCBI Taxonomy" id="745377"/>
    <lineage>
        <taxon>Archaea</taxon>
        <taxon>Methanobacteriati</taxon>
        <taxon>Methanobacteriota</taxon>
        <taxon>Stenosarchaea group</taxon>
        <taxon>Halobacteria</taxon>
        <taxon>Halobacteriales</taxon>
        <taxon>Natrialbaceae</taxon>
        <taxon>Natrarchaeobaculum</taxon>
    </lineage>
</organism>
<dbReference type="Proteomes" id="UP000250088">
    <property type="component" value="Chromosome"/>
</dbReference>
<accession>A0A2Z2HRT6</accession>
<keyword evidence="2" id="KW-1185">Reference proteome</keyword>
<sequence>MIDADLDQDPVPVFGWRCDCRRAEMAVVAPAEHAPENYVSVGLLRDDVTIAVPSPVVDGVEVTVDGC</sequence>
<dbReference type="RefSeq" id="WP_086888285.1">
    <property type="nucleotide sequence ID" value="NZ_CP019893.1"/>
</dbReference>
<evidence type="ECO:0000313" key="1">
    <source>
        <dbReference type="EMBL" id="ARS89906.1"/>
    </source>
</evidence>
<gene>
    <name evidence="1" type="ORF">B1756_09305</name>
</gene>
<dbReference type="OrthoDB" id="260784at2157"/>
<evidence type="ECO:0000313" key="2">
    <source>
        <dbReference type="Proteomes" id="UP000250088"/>
    </source>
</evidence>